<proteinExistence type="predicted"/>
<evidence type="ECO:0000313" key="1">
    <source>
        <dbReference type="EMBL" id="RDB20413.1"/>
    </source>
</evidence>
<evidence type="ECO:0000313" key="2">
    <source>
        <dbReference type="Proteomes" id="UP000076154"/>
    </source>
</evidence>
<name>A0A369JL17_HYPMA</name>
<comment type="caution">
    <text evidence="1">The sequence shown here is derived from an EMBL/GenBank/DDBJ whole genome shotgun (WGS) entry which is preliminary data.</text>
</comment>
<dbReference type="EMBL" id="LUEZ02000068">
    <property type="protein sequence ID" value="RDB20413.1"/>
    <property type="molecule type" value="Genomic_DNA"/>
</dbReference>
<dbReference type="AlphaFoldDB" id="A0A369JL17"/>
<dbReference type="OrthoDB" id="3266428at2759"/>
<dbReference type="PANTHER" id="PTHR34605">
    <property type="entry name" value="PHAGE_INTEGRASE DOMAIN-CONTAINING PROTEIN"/>
    <property type="match status" value="1"/>
</dbReference>
<dbReference type="InParanoid" id="A0A369JL17"/>
<dbReference type="Proteomes" id="UP000076154">
    <property type="component" value="Unassembled WGS sequence"/>
</dbReference>
<accession>A0A369JL17</accession>
<organism evidence="1 2">
    <name type="scientific">Hypsizygus marmoreus</name>
    <name type="common">White beech mushroom</name>
    <name type="synonym">Agaricus marmoreus</name>
    <dbReference type="NCBI Taxonomy" id="39966"/>
    <lineage>
        <taxon>Eukaryota</taxon>
        <taxon>Fungi</taxon>
        <taxon>Dikarya</taxon>
        <taxon>Basidiomycota</taxon>
        <taxon>Agaricomycotina</taxon>
        <taxon>Agaricomycetes</taxon>
        <taxon>Agaricomycetidae</taxon>
        <taxon>Agaricales</taxon>
        <taxon>Tricholomatineae</taxon>
        <taxon>Lyophyllaceae</taxon>
        <taxon>Hypsizygus</taxon>
    </lineage>
</organism>
<keyword evidence="2" id="KW-1185">Reference proteome</keyword>
<protein>
    <recommendedName>
        <fullName evidence="3">Tyr recombinase domain-containing protein</fullName>
    </recommendedName>
</protein>
<reference evidence="1" key="1">
    <citation type="submission" date="2018-04" db="EMBL/GenBank/DDBJ databases">
        <title>Whole genome sequencing of Hypsizygus marmoreus.</title>
        <authorList>
            <person name="Choi I.-G."/>
            <person name="Min B."/>
            <person name="Kim J.-G."/>
            <person name="Kim S."/>
            <person name="Oh Y.-L."/>
            <person name="Kong W.-S."/>
            <person name="Park H."/>
            <person name="Jeong J."/>
            <person name="Song E.-S."/>
        </authorList>
    </citation>
    <scope>NUCLEOTIDE SEQUENCE [LARGE SCALE GENOMIC DNA]</scope>
    <source>
        <strain evidence="1">51987-8</strain>
    </source>
</reference>
<evidence type="ECO:0008006" key="3">
    <source>
        <dbReference type="Google" id="ProtNLM"/>
    </source>
</evidence>
<sequence>MPASEILLSGFSTIMATRKVARTTLDNWLAGLHFWHTVNGAPWKGNDMLRTVKNGVSKLVLESSKHAKHPPVTIEHMHALTKGLDLTNSFDAAVWAVACVAFWSCCCLGELIIPSSGTFDPLKHISKLSSVFSRIGATVTSASFHIPWTKTTHGAGADIIVTKISDPSDPFTALSHHISVNHNVPPDAPFFSYSTQGRGYAPMTHDWFLQRCEDIWENAGLPRLSGHAFCIGGATE</sequence>
<gene>
    <name evidence="1" type="ORF">Hypma_012508</name>
</gene>
<dbReference type="PANTHER" id="PTHR34605:SF3">
    <property type="entry name" value="P CELL-TYPE AGGLUTINATION PROTEIN MAP4-LIKE-RELATED"/>
    <property type="match status" value="1"/>
</dbReference>
<dbReference type="STRING" id="39966.A0A369JL17"/>
<dbReference type="InterPro" id="IPR052925">
    <property type="entry name" value="Phage_Integrase-like_Recomb"/>
</dbReference>